<dbReference type="GO" id="GO:0005829">
    <property type="term" value="C:cytosol"/>
    <property type="evidence" value="ECO:0007669"/>
    <property type="project" value="TreeGrafter"/>
</dbReference>
<dbReference type="PROSITE" id="PS01228">
    <property type="entry name" value="COF_1"/>
    <property type="match status" value="1"/>
</dbReference>
<dbReference type="PROSITE" id="PS01229">
    <property type="entry name" value="COF_2"/>
    <property type="match status" value="1"/>
</dbReference>
<dbReference type="CDD" id="cd07516">
    <property type="entry name" value="HAD_Pase"/>
    <property type="match status" value="1"/>
</dbReference>
<dbReference type="RefSeq" id="WP_353949142.1">
    <property type="nucleotide sequence ID" value="NZ_CP159510.1"/>
</dbReference>
<dbReference type="Gene3D" id="3.30.1240.10">
    <property type="match status" value="1"/>
</dbReference>
<dbReference type="EMBL" id="CP159510">
    <property type="protein sequence ID" value="XCJ18060.1"/>
    <property type="molecule type" value="Genomic_DNA"/>
</dbReference>
<dbReference type="Pfam" id="PF08282">
    <property type="entry name" value="Hydrolase_3"/>
    <property type="match status" value="1"/>
</dbReference>
<protein>
    <submittedName>
        <fullName evidence="1">Cof-type HAD-IIB family hydrolase</fullName>
        <ecNumber evidence="1">3.1.3.-</ecNumber>
    </submittedName>
</protein>
<keyword evidence="1" id="KW-0378">Hydrolase</keyword>
<dbReference type="InterPro" id="IPR000150">
    <property type="entry name" value="Cof"/>
</dbReference>
<proteinExistence type="predicted"/>
<accession>A0AAU8II11</accession>
<dbReference type="SUPFAM" id="SSF56784">
    <property type="entry name" value="HAD-like"/>
    <property type="match status" value="1"/>
</dbReference>
<dbReference type="PANTHER" id="PTHR10000">
    <property type="entry name" value="PHOSPHOSERINE PHOSPHATASE"/>
    <property type="match status" value="1"/>
</dbReference>
<dbReference type="SFLD" id="SFLDG01140">
    <property type="entry name" value="C2.B:_Phosphomannomutase_and_P"/>
    <property type="match status" value="1"/>
</dbReference>
<dbReference type="SFLD" id="SFLDS00003">
    <property type="entry name" value="Haloacid_Dehalogenase"/>
    <property type="match status" value="1"/>
</dbReference>
<dbReference type="GO" id="GO:0000287">
    <property type="term" value="F:magnesium ion binding"/>
    <property type="evidence" value="ECO:0007669"/>
    <property type="project" value="TreeGrafter"/>
</dbReference>
<dbReference type="InterPro" id="IPR023214">
    <property type="entry name" value="HAD_sf"/>
</dbReference>
<dbReference type="GO" id="GO:0016791">
    <property type="term" value="F:phosphatase activity"/>
    <property type="evidence" value="ECO:0007669"/>
    <property type="project" value="TreeGrafter"/>
</dbReference>
<dbReference type="NCBIfam" id="TIGR01484">
    <property type="entry name" value="HAD-SF-IIB"/>
    <property type="match status" value="1"/>
</dbReference>
<dbReference type="NCBIfam" id="TIGR00099">
    <property type="entry name" value="Cof-subfamily"/>
    <property type="match status" value="1"/>
</dbReference>
<dbReference type="SFLD" id="SFLDG01144">
    <property type="entry name" value="C2.B.4:_PGP_Like"/>
    <property type="match status" value="1"/>
</dbReference>
<organism evidence="1">
    <name type="scientific">Sporolactobacillus sp. Y61</name>
    <dbReference type="NCBI Taxonomy" id="3160863"/>
    <lineage>
        <taxon>Bacteria</taxon>
        <taxon>Bacillati</taxon>
        <taxon>Bacillota</taxon>
        <taxon>Bacilli</taxon>
        <taxon>Bacillales</taxon>
        <taxon>Sporolactobacillaceae</taxon>
        <taxon>Sporolactobacillus</taxon>
    </lineage>
</organism>
<dbReference type="EC" id="3.1.3.-" evidence="1"/>
<gene>
    <name evidence="1" type="ORF">ABNN70_06330</name>
</gene>
<evidence type="ECO:0000313" key="1">
    <source>
        <dbReference type="EMBL" id="XCJ18060.1"/>
    </source>
</evidence>
<reference evidence="1" key="1">
    <citation type="submission" date="2024-06" db="EMBL/GenBank/DDBJ databases">
        <authorList>
            <person name="Fan A."/>
            <person name="Zhang F.Y."/>
            <person name="Zhang L."/>
        </authorList>
    </citation>
    <scope>NUCLEOTIDE SEQUENCE</scope>
    <source>
        <strain evidence="1">Y61</strain>
    </source>
</reference>
<dbReference type="InterPro" id="IPR036412">
    <property type="entry name" value="HAD-like_sf"/>
</dbReference>
<sequence length="284" mass="31394">MKLAAIDLDGTLLNQNHTISDENMNALSAASRQHIVAIATGRSIMDARVLLGEHTHLPVIASNGATIFDQKGKPLSETPLSQETATQLITYAENRHLYYEATLAHDLLTPSYGIQILREELDRVGKRLTKEGKEKAWAQAEVQFTQAGWQPRSEISRLIRRGYAVYKLLIFSFNKHVLTDMKEQFANYEDLTCTPSIGYTMEFNSSKVDKGKAILQLASHYGVSQKDTIVIGDSQNDLPMFRAAAICVAMGNAISSIKEISSCVTLDCNHSGVAYALKNQLALF</sequence>
<name>A0AAU8II11_9BACL</name>
<dbReference type="Gene3D" id="3.40.50.1000">
    <property type="entry name" value="HAD superfamily/HAD-like"/>
    <property type="match status" value="1"/>
</dbReference>
<dbReference type="PANTHER" id="PTHR10000:SF55">
    <property type="entry name" value="5-AMINO-6-(5-PHOSPHO-D-RIBITYLAMINO)URACIL PHOSPHATASE YCSE"/>
    <property type="match status" value="1"/>
</dbReference>
<dbReference type="InterPro" id="IPR006379">
    <property type="entry name" value="HAD-SF_hydro_IIB"/>
</dbReference>
<dbReference type="AlphaFoldDB" id="A0AAU8II11"/>